<dbReference type="STRING" id="582744.Msip34_2739"/>
<dbReference type="Pfam" id="PF14070">
    <property type="entry name" value="YjfB_motility"/>
    <property type="match status" value="1"/>
</dbReference>
<dbReference type="EMBL" id="CP001674">
    <property type="protein sequence ID" value="ACT51976.1"/>
    <property type="molecule type" value="Genomic_DNA"/>
</dbReference>
<organism evidence="1 2">
    <name type="scientific">Methylovorus glucosotrophus (strain SIP3-4)</name>
    <dbReference type="NCBI Taxonomy" id="582744"/>
    <lineage>
        <taxon>Bacteria</taxon>
        <taxon>Pseudomonadati</taxon>
        <taxon>Pseudomonadota</taxon>
        <taxon>Betaproteobacteria</taxon>
        <taxon>Nitrosomonadales</taxon>
        <taxon>Methylophilaceae</taxon>
        <taxon>Methylovorus</taxon>
    </lineage>
</organism>
<proteinExistence type="predicted"/>
<dbReference type="KEGG" id="mei:Msip34_2739"/>
<dbReference type="Proteomes" id="UP000002743">
    <property type="component" value="Chromosome"/>
</dbReference>
<reference evidence="1 2" key="2">
    <citation type="journal article" date="2011" name="J. Bacteriol.">
        <title>Genomes of three methylotrophs from a single niche uncover genetic and metabolic divergence of Methylophilaceae.</title>
        <authorList>
            <person name="Lapidus A."/>
            <person name="Clum A."/>
            <person name="Labutti K."/>
            <person name="Kaluzhnaya M.G."/>
            <person name="Lim S."/>
            <person name="Beck D.A."/>
            <person name="Glavina Del Rio T."/>
            <person name="Nolan M."/>
            <person name="Mavromatis K."/>
            <person name="Huntemann M."/>
            <person name="Lucas S."/>
            <person name="Lidstrom M.E."/>
            <person name="Ivanova N."/>
            <person name="Chistoserdova L."/>
        </authorList>
    </citation>
    <scope>NUCLEOTIDE SEQUENCE [LARGE SCALE GENOMIC DNA]</scope>
    <source>
        <strain evidence="1 2">SIP3-4</strain>
    </source>
</reference>
<keyword evidence="2" id="KW-1185">Reference proteome</keyword>
<accession>C6XBK6</accession>
<protein>
    <recommendedName>
        <fullName evidence="3">Motility protein</fullName>
    </recommendedName>
</protein>
<sequence length="63" mass="6397">MDSVTSATVAASMAETKAGQAVSMEVLKKALDAQATAAAGMIEALPKIQNLPDHLGQNINTTA</sequence>
<reference evidence="2" key="1">
    <citation type="submission" date="2009-07" db="EMBL/GenBank/DDBJ databases">
        <title>Complete sequence of chromosome of Methylovorus sp. SIP3-4.</title>
        <authorList>
            <person name="Lucas S."/>
            <person name="Copeland A."/>
            <person name="Lapidus A."/>
            <person name="Glavina del Rio T."/>
            <person name="Tice H."/>
            <person name="Bruce D."/>
            <person name="Goodwin L."/>
            <person name="Pitluck S."/>
            <person name="Clum A."/>
            <person name="Larimer F."/>
            <person name="Land M."/>
            <person name="Hauser L."/>
            <person name="Kyrpides N."/>
            <person name="Mikhailova N."/>
            <person name="Kayluzhnaya M."/>
            <person name="Chistoserdova L."/>
        </authorList>
    </citation>
    <scope>NUCLEOTIDE SEQUENCE [LARGE SCALE GENOMIC DNA]</scope>
    <source>
        <strain evidence="2">SIP3-4</strain>
    </source>
</reference>
<evidence type="ECO:0008006" key="3">
    <source>
        <dbReference type="Google" id="ProtNLM"/>
    </source>
</evidence>
<evidence type="ECO:0000313" key="2">
    <source>
        <dbReference type="Proteomes" id="UP000002743"/>
    </source>
</evidence>
<dbReference type="RefSeq" id="WP_013443443.1">
    <property type="nucleotide sequence ID" value="NC_012969.1"/>
</dbReference>
<name>C6XBK6_METGS</name>
<dbReference type="InterPro" id="IPR025906">
    <property type="entry name" value="YjfB_motility"/>
</dbReference>
<dbReference type="HOGENOM" id="CLU_189781_0_1_4"/>
<evidence type="ECO:0000313" key="1">
    <source>
        <dbReference type="EMBL" id="ACT51976.1"/>
    </source>
</evidence>
<dbReference type="AlphaFoldDB" id="C6XBK6"/>
<gene>
    <name evidence="1" type="ordered locus">Msip34_2739</name>
</gene>